<evidence type="ECO:0000256" key="1">
    <source>
        <dbReference type="ARBA" id="ARBA00010928"/>
    </source>
</evidence>
<reference evidence="5 6" key="1">
    <citation type="submission" date="2017-05" db="EMBL/GenBank/DDBJ databases">
        <title>Vagococcus spp. assemblies.</title>
        <authorList>
            <person name="Gulvik C.A."/>
        </authorList>
    </citation>
    <scope>NUCLEOTIDE SEQUENCE [LARGE SCALE GENOMIC DNA]</scope>
    <source>
        <strain evidence="5 6">SS1995</strain>
    </source>
</reference>
<dbReference type="AlphaFoldDB" id="A0A429ZWW6"/>
<dbReference type="PANTHER" id="PTHR22604:SF105">
    <property type="entry name" value="TRANS-1,2-DIHYDROBENZENE-1,2-DIOL DEHYDROGENASE"/>
    <property type="match status" value="1"/>
</dbReference>
<dbReference type="EMBL" id="NGJS01000011">
    <property type="protein sequence ID" value="RST98312.1"/>
    <property type="molecule type" value="Genomic_DNA"/>
</dbReference>
<dbReference type="InterPro" id="IPR055170">
    <property type="entry name" value="GFO_IDH_MocA-like_dom"/>
</dbReference>
<dbReference type="SUPFAM" id="SSF55347">
    <property type="entry name" value="Glyceraldehyde-3-phosphate dehydrogenase-like, C-terminal domain"/>
    <property type="match status" value="1"/>
</dbReference>
<comment type="caution">
    <text evidence="5">The sequence shown here is derived from an EMBL/GenBank/DDBJ whole genome shotgun (WGS) entry which is preliminary data.</text>
</comment>
<protein>
    <submittedName>
        <fullName evidence="5">Uncharacterized protein</fullName>
    </submittedName>
</protein>
<dbReference type="OrthoDB" id="9815825at2"/>
<organism evidence="5 6">
    <name type="scientific">Vagococcus vulneris</name>
    <dbReference type="NCBI Taxonomy" id="1977869"/>
    <lineage>
        <taxon>Bacteria</taxon>
        <taxon>Bacillati</taxon>
        <taxon>Bacillota</taxon>
        <taxon>Bacilli</taxon>
        <taxon>Lactobacillales</taxon>
        <taxon>Enterococcaceae</taxon>
        <taxon>Vagococcus</taxon>
    </lineage>
</organism>
<gene>
    <name evidence="5" type="ORF">CBF37_08360</name>
</gene>
<evidence type="ECO:0000256" key="2">
    <source>
        <dbReference type="ARBA" id="ARBA00023002"/>
    </source>
</evidence>
<dbReference type="InterPro" id="IPR036291">
    <property type="entry name" value="NAD(P)-bd_dom_sf"/>
</dbReference>
<proteinExistence type="inferred from homology"/>
<sequence length="319" mass="35944">MIKNIGVVGTGWISTEFVNQIDKKKYTIQSVFNRNPVSLEKFLITHKLPLGYTDYDDFIQQPALQVVYIGSPNQTHYDYAKRALLAGKHVLCEKVMVLTGEQSQELFTIAKERDLVLMEAVSLFYMPLYLKVQDLLSQNILGKLSSINVTFGSCKEFDPDNRFFSKEKGGGALFDIGTYALSAAVYLLGTDTELISSEVVMSETDVDEKSTTILKTATGELASVMISFRGKMPKQIILSGDQGYLVINEFPRATTGTIYLNDGEVVVLKEGDGYDVFNYEMDQLNELVKTGTLKVDHREVTNRVIHLMDDMRHAWDWEL</sequence>
<evidence type="ECO:0000313" key="6">
    <source>
        <dbReference type="Proteomes" id="UP000287857"/>
    </source>
</evidence>
<dbReference type="GO" id="GO:0016491">
    <property type="term" value="F:oxidoreductase activity"/>
    <property type="evidence" value="ECO:0007669"/>
    <property type="project" value="UniProtKB-KW"/>
</dbReference>
<dbReference type="Gene3D" id="3.40.50.720">
    <property type="entry name" value="NAD(P)-binding Rossmann-like Domain"/>
    <property type="match status" value="1"/>
</dbReference>
<dbReference type="Pfam" id="PF01408">
    <property type="entry name" value="GFO_IDH_MocA"/>
    <property type="match status" value="1"/>
</dbReference>
<evidence type="ECO:0000313" key="5">
    <source>
        <dbReference type="EMBL" id="RST98312.1"/>
    </source>
</evidence>
<accession>A0A429ZWW6</accession>
<dbReference type="PANTHER" id="PTHR22604">
    <property type="entry name" value="OXIDOREDUCTASES"/>
    <property type="match status" value="1"/>
</dbReference>
<name>A0A429ZWW6_9ENTE</name>
<evidence type="ECO:0000259" key="4">
    <source>
        <dbReference type="Pfam" id="PF22725"/>
    </source>
</evidence>
<comment type="similarity">
    <text evidence="1">Belongs to the Gfo/Idh/MocA family.</text>
</comment>
<dbReference type="SUPFAM" id="SSF51735">
    <property type="entry name" value="NAD(P)-binding Rossmann-fold domains"/>
    <property type="match status" value="1"/>
</dbReference>
<dbReference type="Pfam" id="PF22725">
    <property type="entry name" value="GFO_IDH_MocA_C3"/>
    <property type="match status" value="1"/>
</dbReference>
<keyword evidence="2" id="KW-0560">Oxidoreductase</keyword>
<dbReference type="RefSeq" id="WP_125984291.1">
    <property type="nucleotide sequence ID" value="NZ_NGJS01000011.1"/>
</dbReference>
<dbReference type="InterPro" id="IPR000683">
    <property type="entry name" value="Gfo/Idh/MocA-like_OxRdtase_N"/>
</dbReference>
<dbReference type="Gene3D" id="3.30.360.10">
    <property type="entry name" value="Dihydrodipicolinate Reductase, domain 2"/>
    <property type="match status" value="1"/>
</dbReference>
<dbReference type="GO" id="GO:0000166">
    <property type="term" value="F:nucleotide binding"/>
    <property type="evidence" value="ECO:0007669"/>
    <property type="project" value="InterPro"/>
</dbReference>
<dbReference type="InterPro" id="IPR050984">
    <property type="entry name" value="Gfo/Idh/MocA_domain"/>
</dbReference>
<dbReference type="Proteomes" id="UP000287857">
    <property type="component" value="Unassembled WGS sequence"/>
</dbReference>
<feature type="domain" description="GFO/IDH/MocA-like oxidoreductase" evidence="4">
    <location>
        <begin position="129"/>
        <end position="245"/>
    </location>
</feature>
<keyword evidence="6" id="KW-1185">Reference proteome</keyword>
<evidence type="ECO:0000259" key="3">
    <source>
        <dbReference type="Pfam" id="PF01408"/>
    </source>
</evidence>
<feature type="domain" description="Gfo/Idh/MocA-like oxidoreductase N-terminal" evidence="3">
    <location>
        <begin position="4"/>
        <end position="119"/>
    </location>
</feature>